<dbReference type="KEGG" id="sflv:IC614_04525"/>
<reference evidence="2 3" key="1">
    <citation type="submission" date="2020-11" db="EMBL/GenBank/DDBJ databases">
        <title>Genome seq and assembly of Sphingosinicella sp.</title>
        <authorList>
            <person name="Chhetri G."/>
        </authorList>
    </citation>
    <scope>NUCLEOTIDE SEQUENCE [LARGE SCALE GENOMIC DNA]</scope>
    <source>
        <strain evidence="2 3">UDD2</strain>
    </source>
</reference>
<evidence type="ECO:0008006" key="4">
    <source>
        <dbReference type="Google" id="ProtNLM"/>
    </source>
</evidence>
<gene>
    <name evidence="2" type="ORF">IC614_04525</name>
</gene>
<proteinExistence type="predicted"/>
<keyword evidence="3" id="KW-1185">Reference proteome</keyword>
<dbReference type="AlphaFoldDB" id="A0A7T2LMR8"/>
<feature type="compositionally biased region" description="Pro residues" evidence="1">
    <location>
        <begin position="192"/>
        <end position="207"/>
    </location>
</feature>
<evidence type="ECO:0000313" key="3">
    <source>
        <dbReference type="Proteomes" id="UP000594873"/>
    </source>
</evidence>
<sequence length="322" mass="34963">MMMDRRKILLALLGVLIFAAAIYGYGLTKPKESAEASKAAVKEQRRDALQQACASPATYNRLKEVLFEEAIRIRNSDPVNLDTFAAHSVVRMENPVVKSRDEDLNVTVCSGLFILEVPPGAEAAFGGERHVAAQIEYAAQAAADGSGLVYRMTGAEPIIYRLAAFDLQRQGPGSAVPGQRQAQAGQIEPSFAAPPVPQTPASPPPERQPVTKAAPTPRAPPTSKQAPVRQASSSNPSFNCRYAKTRGERMVCGSNRLAAQDRAMSSLFYSALSDAGPQARRALRSTRSRFLSYRDSCPSEACVSEAYEGRMREIRDIMTDTR</sequence>
<evidence type="ECO:0000256" key="1">
    <source>
        <dbReference type="SAM" id="MobiDB-lite"/>
    </source>
</evidence>
<dbReference type="EMBL" id="CP065592">
    <property type="protein sequence ID" value="QPQ55855.1"/>
    <property type="molecule type" value="Genomic_DNA"/>
</dbReference>
<dbReference type="Proteomes" id="UP000594873">
    <property type="component" value="Chromosome"/>
</dbReference>
<evidence type="ECO:0000313" key="2">
    <source>
        <dbReference type="EMBL" id="QPQ55855.1"/>
    </source>
</evidence>
<protein>
    <recommendedName>
        <fullName evidence="4">Lysozyme inhibitor LprI N-terminal domain-containing protein</fullName>
    </recommendedName>
</protein>
<organism evidence="2 3">
    <name type="scientific">Allosphingosinicella flava</name>
    <dbReference type="NCBI Taxonomy" id="2771430"/>
    <lineage>
        <taxon>Bacteria</taxon>
        <taxon>Pseudomonadati</taxon>
        <taxon>Pseudomonadota</taxon>
        <taxon>Alphaproteobacteria</taxon>
        <taxon>Sphingomonadales</taxon>
        <taxon>Sphingomonadaceae</taxon>
        <taxon>Allosphingosinicella</taxon>
    </lineage>
</organism>
<dbReference type="RefSeq" id="WP_200972697.1">
    <property type="nucleotide sequence ID" value="NZ_CP065592.1"/>
</dbReference>
<accession>A0A7T2LMR8</accession>
<feature type="region of interest" description="Disordered" evidence="1">
    <location>
        <begin position="190"/>
        <end position="240"/>
    </location>
</feature>
<name>A0A7T2LMR8_9SPHN</name>